<dbReference type="EMBL" id="LSRX01000775">
    <property type="protein sequence ID" value="OLP89158.1"/>
    <property type="molecule type" value="Genomic_DNA"/>
</dbReference>
<dbReference type="InterPro" id="IPR012223">
    <property type="entry name" value="TEII"/>
</dbReference>
<keyword evidence="5" id="KW-1185">Reference proteome</keyword>
<dbReference type="OrthoDB" id="417296at2759"/>
<evidence type="ECO:0000256" key="2">
    <source>
        <dbReference type="SAM" id="MobiDB-lite"/>
    </source>
</evidence>
<accession>A0A1Q9D1W8</accession>
<dbReference type="SUPFAM" id="SSF53474">
    <property type="entry name" value="alpha/beta-Hydrolases"/>
    <property type="match status" value="1"/>
</dbReference>
<dbReference type="InterPro" id="IPR029058">
    <property type="entry name" value="AB_hydrolase_fold"/>
</dbReference>
<protein>
    <submittedName>
        <fullName evidence="4">Gramicidin S biosynthesis protein GrsT</fullName>
    </submittedName>
</protein>
<dbReference type="Gene3D" id="2.130.10.30">
    <property type="entry name" value="Regulator of chromosome condensation 1/beta-lactamase-inhibitor protein II"/>
    <property type="match status" value="2"/>
</dbReference>
<sequence length="1317" mass="140527">MFHSSRAVHGHRRSLAQAKKDRWETELPCMTLRDYARAWKVAIKAVRAMLRFKRGMRGWSGAPASGGEPAIDHTLRGFHFLPPTPLRRTQKELPPDTVELVLHGLKGELLMGPDVVSLGVSISQIKRRLLVYSRQQVIKGSVSRALQLYNFIALGAVVHFLHNRRAVDDLETLRNLRFEEQNEGTGKYSPDTMAHLAQVKKSLSKAGTTEEPRGLLAAPRLELIAVVFVHIYGVIAWGDASAGGSIPLSLSDRLSGGITFVVGNTRAFAAVSQSGAVTTWGDPACGGNSGRVTDQLKSRAFQICHNEWAFAAFREGGQIVCWGDPDAGGQPSGLGTSLGSGVVKVCSTEFAFAALKESGQVVTWGDPSVGGDSSGVAEQLQTGIVNIWANAGAFVAAKSDGSLVIWGDPSAGGDMSALNQDEARDIETLYCNIRAFAAIAQGGRVVAWGAPGCGGDTSAVASQLTAGVRDIRTNGRAFAAIKEKGAVVAWGNPDFGGDASATSHLMQHSIVDIIPSLKAFAALREDPMSNGFTVMTWGDPQTGGDSSAVSHLLIGQILQVVANDWAFAARRDDGMVVCWGDPASGGDSSAVQERIHQAGGAVALYKTSRAFAAVLQDGSICAWGEPSCGGDSTPAEFELGEEKVLDMCANDYAFAARTSRGSVVAWGHKLYGGHIEEEAAAKLQSGVTKMIGNKFSFLAMKRSGTYVTFPANDPADEMAPDAAGASTLGTDSLLPDQKLDAILNQWREKYAAFQRATQTVVGGVGKGGIIVRCTSAVGSEQLPQRLETGAVVQELSLQGERLHYELISGVGPPQGWVSTSLQGRALLERADEKADEVEALPDESALPALSASKWLAKYEHGKEAKCRLVCFFGAGHDAIGFAHWNQYVAEKHPSIELLLITLPGHGVNRHVPVQENAEALAKLAAEELLSLSEHFGPFALLGFSVGATASYALALEMISRGRKPLKLYVAGRAGPKVCFRPPAQEEIWALDSIGWIRWFVANFATEDDVKRTERLIQLSDGPNDGLLKSISSSQKADMLLGDSLAGAKLPAIETDLYMLASKADEVWPAEDSAKFGNRCCPAYMDCADTWKPYALGSTALKYFDELTHSELCTELLLEEVCRDLSAVMQDASDGRKDNACLSRAWKWLENDACTDGTWSAVASSAQKHRTLHVLSTDATVTNSKPARVGASREASESDDEAFLRKIKQEVGLDVGPIWDSLPTPGGGSAGGNPIAAEADLYPLPVALEEDFRHLRAALAADAEPQVWQEGAEAETHDGDDDANTSGPHEAAAADKRDKNAAQADHVLPGYSPHFSKP</sequence>
<dbReference type="Gene3D" id="3.40.50.1820">
    <property type="entry name" value="alpha/beta hydrolase"/>
    <property type="match status" value="1"/>
</dbReference>
<comment type="caution">
    <text evidence="4">The sequence shown here is derived from an EMBL/GenBank/DDBJ whole genome shotgun (WGS) entry which is preliminary data.</text>
</comment>
<dbReference type="PANTHER" id="PTHR11487:SF0">
    <property type="entry name" value="S-ACYL FATTY ACID SYNTHASE THIOESTERASE, MEDIUM CHAIN"/>
    <property type="match status" value="1"/>
</dbReference>
<reference evidence="4 5" key="1">
    <citation type="submission" date="2016-02" db="EMBL/GenBank/DDBJ databases">
        <title>Genome analysis of coral dinoflagellate symbionts highlights evolutionary adaptations to a symbiotic lifestyle.</title>
        <authorList>
            <person name="Aranda M."/>
            <person name="Li Y."/>
            <person name="Liew Y.J."/>
            <person name="Baumgarten S."/>
            <person name="Simakov O."/>
            <person name="Wilson M."/>
            <person name="Piel J."/>
            <person name="Ashoor H."/>
            <person name="Bougouffa S."/>
            <person name="Bajic V.B."/>
            <person name="Ryu T."/>
            <person name="Ravasi T."/>
            <person name="Bayer T."/>
            <person name="Micklem G."/>
            <person name="Kim H."/>
            <person name="Bhak J."/>
            <person name="Lajeunesse T.C."/>
            <person name="Voolstra C.R."/>
        </authorList>
    </citation>
    <scope>NUCLEOTIDE SEQUENCE [LARGE SCALE GENOMIC DNA]</scope>
    <source>
        <strain evidence="4 5">CCMP2467</strain>
    </source>
</reference>
<dbReference type="PANTHER" id="PTHR11487">
    <property type="entry name" value="THIOESTERASE"/>
    <property type="match status" value="1"/>
</dbReference>
<dbReference type="SUPFAM" id="SSF50985">
    <property type="entry name" value="RCC1/BLIP-II"/>
    <property type="match status" value="2"/>
</dbReference>
<gene>
    <name evidence="4" type="primary">grsT</name>
    <name evidence="4" type="ORF">AK812_SmicGene29403</name>
</gene>
<proteinExistence type="inferred from homology"/>
<name>A0A1Q9D1W8_SYMMI</name>
<dbReference type="InterPro" id="IPR001031">
    <property type="entry name" value="Thioesterase"/>
</dbReference>
<comment type="similarity">
    <text evidence="1">Belongs to the thioesterase family.</text>
</comment>
<organism evidence="4 5">
    <name type="scientific">Symbiodinium microadriaticum</name>
    <name type="common">Dinoflagellate</name>
    <name type="synonym">Zooxanthella microadriatica</name>
    <dbReference type="NCBI Taxonomy" id="2951"/>
    <lineage>
        <taxon>Eukaryota</taxon>
        <taxon>Sar</taxon>
        <taxon>Alveolata</taxon>
        <taxon>Dinophyceae</taxon>
        <taxon>Suessiales</taxon>
        <taxon>Symbiodiniaceae</taxon>
        <taxon>Symbiodinium</taxon>
    </lineage>
</organism>
<feature type="domain" description="Thioesterase" evidence="3">
    <location>
        <begin position="867"/>
        <end position="977"/>
    </location>
</feature>
<dbReference type="Pfam" id="PF00975">
    <property type="entry name" value="Thioesterase"/>
    <property type="match status" value="1"/>
</dbReference>
<evidence type="ECO:0000259" key="3">
    <source>
        <dbReference type="Pfam" id="PF00975"/>
    </source>
</evidence>
<dbReference type="InterPro" id="IPR009091">
    <property type="entry name" value="RCC1/BLIP-II"/>
</dbReference>
<feature type="region of interest" description="Disordered" evidence="2">
    <location>
        <begin position="1268"/>
        <end position="1317"/>
    </location>
</feature>
<dbReference type="Proteomes" id="UP000186817">
    <property type="component" value="Unassembled WGS sequence"/>
</dbReference>
<dbReference type="GO" id="GO:0008610">
    <property type="term" value="P:lipid biosynthetic process"/>
    <property type="evidence" value="ECO:0007669"/>
    <property type="project" value="TreeGrafter"/>
</dbReference>
<evidence type="ECO:0000313" key="5">
    <source>
        <dbReference type="Proteomes" id="UP000186817"/>
    </source>
</evidence>
<evidence type="ECO:0000256" key="1">
    <source>
        <dbReference type="ARBA" id="ARBA00007169"/>
    </source>
</evidence>
<evidence type="ECO:0000313" key="4">
    <source>
        <dbReference type="EMBL" id="OLP89158.1"/>
    </source>
</evidence>